<dbReference type="RefSeq" id="WP_301891665.1">
    <property type="nucleotide sequence ID" value="NZ_BAAABW010000026.1"/>
</dbReference>
<sequence length="100" mass="11833">MNALHFLQFWYESQCDEDWEHEFGVRIATLDNPGWTIEIDLIGTTIEGRELRKSKQESQDGRWIWSWSDGEKYHSSCDPFSLEDAVLRFKEFAERETEGA</sequence>
<comment type="caution">
    <text evidence="1">The sequence shown here is derived from an EMBL/GenBank/DDBJ whole genome shotgun (WGS) entry which is preliminary data.</text>
</comment>
<gene>
    <name evidence="1" type="ORF">GCM10010319_55530</name>
</gene>
<proteinExistence type="predicted"/>
<dbReference type="Pfam" id="PF15580">
    <property type="entry name" value="Imm53"/>
    <property type="match status" value="1"/>
</dbReference>
<dbReference type="EMBL" id="BAAABW010000026">
    <property type="protein sequence ID" value="GAA0370417.1"/>
    <property type="molecule type" value="Genomic_DNA"/>
</dbReference>
<name>A0ABN0XQN9_9ACTN</name>
<keyword evidence="2" id="KW-1185">Reference proteome</keyword>
<dbReference type="InterPro" id="IPR028228">
    <property type="entry name" value="Imm53"/>
</dbReference>
<accession>A0ABN0XQN9</accession>
<dbReference type="Proteomes" id="UP001500063">
    <property type="component" value="Unassembled WGS sequence"/>
</dbReference>
<organism evidence="1 2">
    <name type="scientific">Streptomyces blastmyceticus</name>
    <dbReference type="NCBI Taxonomy" id="68180"/>
    <lineage>
        <taxon>Bacteria</taxon>
        <taxon>Bacillati</taxon>
        <taxon>Actinomycetota</taxon>
        <taxon>Actinomycetes</taxon>
        <taxon>Kitasatosporales</taxon>
        <taxon>Streptomycetaceae</taxon>
        <taxon>Streptomyces</taxon>
    </lineage>
</organism>
<evidence type="ECO:0008006" key="3">
    <source>
        <dbReference type="Google" id="ProtNLM"/>
    </source>
</evidence>
<evidence type="ECO:0000313" key="2">
    <source>
        <dbReference type="Proteomes" id="UP001500063"/>
    </source>
</evidence>
<evidence type="ECO:0000313" key="1">
    <source>
        <dbReference type="EMBL" id="GAA0370417.1"/>
    </source>
</evidence>
<protein>
    <recommendedName>
        <fullName evidence="3">Immunity protein 53</fullName>
    </recommendedName>
</protein>
<reference evidence="1 2" key="1">
    <citation type="journal article" date="2019" name="Int. J. Syst. Evol. Microbiol.">
        <title>The Global Catalogue of Microorganisms (GCM) 10K type strain sequencing project: providing services to taxonomists for standard genome sequencing and annotation.</title>
        <authorList>
            <consortium name="The Broad Institute Genomics Platform"/>
            <consortium name="The Broad Institute Genome Sequencing Center for Infectious Disease"/>
            <person name="Wu L."/>
            <person name="Ma J."/>
        </authorList>
    </citation>
    <scope>NUCLEOTIDE SEQUENCE [LARGE SCALE GENOMIC DNA]</scope>
    <source>
        <strain evidence="1 2">JCM 4565</strain>
    </source>
</reference>